<comment type="cofactor">
    <cofactor evidence="1">
        <name>Mg(2+)</name>
        <dbReference type="ChEBI" id="CHEBI:18420"/>
    </cofactor>
</comment>
<dbReference type="Pfam" id="PF13740">
    <property type="entry name" value="ACT_6"/>
    <property type="match status" value="1"/>
</dbReference>
<dbReference type="PANTHER" id="PTHR43344:SF2">
    <property type="entry name" value="PHOSPHOSERINE PHOSPHATASE"/>
    <property type="match status" value="1"/>
</dbReference>
<protein>
    <recommendedName>
        <fullName evidence="4">phosphoserine phosphatase</fullName>
        <ecNumber evidence="4">3.1.3.3</ecNumber>
    </recommendedName>
    <alternativeName>
        <fullName evidence="10">O-phosphoserine phosphohydrolase</fullName>
    </alternativeName>
</protein>
<keyword evidence="6" id="KW-0479">Metal-binding</keyword>
<dbReference type="SFLD" id="SFLDF00029">
    <property type="entry name" value="phosphoserine_phosphatase"/>
    <property type="match status" value="1"/>
</dbReference>
<keyword evidence="9" id="KW-0718">Serine biosynthesis</keyword>
<evidence type="ECO:0000256" key="10">
    <source>
        <dbReference type="ARBA" id="ARBA00031693"/>
    </source>
</evidence>
<dbReference type="EC" id="3.1.3.3" evidence="4"/>
<dbReference type="SFLD" id="SFLDG01137">
    <property type="entry name" value="C1.6.1:_Phosphoserine_Phosphat"/>
    <property type="match status" value="1"/>
</dbReference>
<dbReference type="InterPro" id="IPR050582">
    <property type="entry name" value="HAD-like_SerB"/>
</dbReference>
<dbReference type="Pfam" id="PF12710">
    <property type="entry name" value="HAD"/>
    <property type="match status" value="1"/>
</dbReference>
<gene>
    <name evidence="11" type="ORF">METZ01_LOCUS225468</name>
</gene>
<keyword evidence="7" id="KW-0378">Hydrolase</keyword>
<dbReference type="AlphaFoldDB" id="A0A382GD80"/>
<sequence length="411" mass="46034">MEEDENPCQIHIQISSTDRPGILAQVLEPVVGFDWDVLDIKQFVFNGLLNLSLLLGSNKSNSIFGLQKSLDEWALKNGIALQVLPWEKRLRPEAPYKHRSVVTLLGSNLSSEVFLHLTQTFSSRDINILRIEQLDYSDHHVIEVVIGSKEDHSTVDILNALVKFKEKFSVDIAVQEDTMFRRNKRLIVFDADMTFLQCEIIDELGKIAGVGNRMKEITQRAMNGDLDFKIALCERVKLLAGLSVLKLEELYERIPITPGAEDIVRVLQYLGYRIGIVSGGFQFFIDRIKSNYKLDYGISNQLEIIDGKLTGRVVGDIIDARAKERALISIAKKEGFSLKQVVAVGDGANDIHMLARAGLGIAFNAKSIVQKHANAGINQSNLELILYFLGISGKELQELRDVSKLSPNSTW</sequence>
<proteinExistence type="inferred from homology"/>
<evidence type="ECO:0000256" key="9">
    <source>
        <dbReference type="ARBA" id="ARBA00023299"/>
    </source>
</evidence>
<dbReference type="GO" id="GO:0006564">
    <property type="term" value="P:L-serine biosynthetic process"/>
    <property type="evidence" value="ECO:0007669"/>
    <property type="project" value="UniProtKB-KW"/>
</dbReference>
<comment type="pathway">
    <text evidence="2">Amino-acid biosynthesis; L-serine biosynthesis; L-serine from 3-phospho-D-glycerate: step 3/3.</text>
</comment>
<dbReference type="PANTHER" id="PTHR43344">
    <property type="entry name" value="PHOSPHOSERINE PHOSPHATASE"/>
    <property type="match status" value="1"/>
</dbReference>
<comment type="similarity">
    <text evidence="3">Belongs to the HAD-like hydrolase superfamily. SerB family.</text>
</comment>
<evidence type="ECO:0000256" key="3">
    <source>
        <dbReference type="ARBA" id="ARBA00009184"/>
    </source>
</evidence>
<keyword evidence="5" id="KW-0028">Amino-acid biosynthesis</keyword>
<evidence type="ECO:0000256" key="6">
    <source>
        <dbReference type="ARBA" id="ARBA00022723"/>
    </source>
</evidence>
<dbReference type="InterPro" id="IPR004469">
    <property type="entry name" value="PSP"/>
</dbReference>
<dbReference type="NCBIfam" id="TIGR01488">
    <property type="entry name" value="HAD-SF-IB"/>
    <property type="match status" value="1"/>
</dbReference>
<reference evidence="11" key="1">
    <citation type="submission" date="2018-05" db="EMBL/GenBank/DDBJ databases">
        <authorList>
            <person name="Lanie J.A."/>
            <person name="Ng W.-L."/>
            <person name="Kazmierczak K.M."/>
            <person name="Andrzejewski T.M."/>
            <person name="Davidsen T.M."/>
            <person name="Wayne K.J."/>
            <person name="Tettelin H."/>
            <person name="Glass J.I."/>
            <person name="Rusch D."/>
            <person name="Podicherti R."/>
            <person name="Tsui H.-C.T."/>
            <person name="Winkler M.E."/>
        </authorList>
    </citation>
    <scope>NUCLEOTIDE SEQUENCE</scope>
</reference>
<dbReference type="SUPFAM" id="SSF56784">
    <property type="entry name" value="HAD-like"/>
    <property type="match status" value="1"/>
</dbReference>
<dbReference type="Gene3D" id="3.30.70.260">
    <property type="match status" value="1"/>
</dbReference>
<evidence type="ECO:0000313" key="11">
    <source>
        <dbReference type="EMBL" id="SVB72614.1"/>
    </source>
</evidence>
<dbReference type="SUPFAM" id="SSF55021">
    <property type="entry name" value="ACT-like"/>
    <property type="match status" value="1"/>
</dbReference>
<accession>A0A382GD80</accession>
<evidence type="ECO:0000256" key="5">
    <source>
        <dbReference type="ARBA" id="ARBA00022605"/>
    </source>
</evidence>
<dbReference type="UniPathway" id="UPA00135">
    <property type="reaction ID" value="UER00198"/>
</dbReference>
<evidence type="ECO:0000256" key="7">
    <source>
        <dbReference type="ARBA" id="ARBA00022801"/>
    </source>
</evidence>
<dbReference type="GO" id="GO:0036424">
    <property type="term" value="F:L-phosphoserine phosphatase activity"/>
    <property type="evidence" value="ECO:0007669"/>
    <property type="project" value="InterPro"/>
</dbReference>
<dbReference type="GO" id="GO:0000287">
    <property type="term" value="F:magnesium ion binding"/>
    <property type="evidence" value="ECO:0007669"/>
    <property type="project" value="TreeGrafter"/>
</dbReference>
<dbReference type="InterPro" id="IPR045865">
    <property type="entry name" value="ACT-like_dom_sf"/>
</dbReference>
<dbReference type="CDD" id="cd07500">
    <property type="entry name" value="HAD_PSP"/>
    <property type="match status" value="1"/>
</dbReference>
<evidence type="ECO:0000256" key="8">
    <source>
        <dbReference type="ARBA" id="ARBA00022842"/>
    </source>
</evidence>
<dbReference type="Gene3D" id="3.40.50.1000">
    <property type="entry name" value="HAD superfamily/HAD-like"/>
    <property type="match status" value="1"/>
</dbReference>
<keyword evidence="8" id="KW-0460">Magnesium</keyword>
<dbReference type="SFLD" id="SFLDS00003">
    <property type="entry name" value="Haloacid_Dehalogenase"/>
    <property type="match status" value="1"/>
</dbReference>
<dbReference type="NCBIfam" id="TIGR00338">
    <property type="entry name" value="serB"/>
    <property type="match status" value="1"/>
</dbReference>
<dbReference type="InterPro" id="IPR023214">
    <property type="entry name" value="HAD_sf"/>
</dbReference>
<dbReference type="EMBL" id="UINC01054651">
    <property type="protein sequence ID" value="SVB72614.1"/>
    <property type="molecule type" value="Genomic_DNA"/>
</dbReference>
<evidence type="ECO:0000256" key="4">
    <source>
        <dbReference type="ARBA" id="ARBA00012640"/>
    </source>
</evidence>
<dbReference type="GO" id="GO:0005737">
    <property type="term" value="C:cytoplasm"/>
    <property type="evidence" value="ECO:0007669"/>
    <property type="project" value="TreeGrafter"/>
</dbReference>
<evidence type="ECO:0000256" key="2">
    <source>
        <dbReference type="ARBA" id="ARBA00005135"/>
    </source>
</evidence>
<organism evidence="11">
    <name type="scientific">marine metagenome</name>
    <dbReference type="NCBI Taxonomy" id="408172"/>
    <lineage>
        <taxon>unclassified sequences</taxon>
        <taxon>metagenomes</taxon>
        <taxon>ecological metagenomes</taxon>
    </lineage>
</organism>
<evidence type="ECO:0000256" key="1">
    <source>
        <dbReference type="ARBA" id="ARBA00001946"/>
    </source>
</evidence>
<dbReference type="SFLD" id="SFLDG01136">
    <property type="entry name" value="C1.6:_Phosphoserine_Phosphatas"/>
    <property type="match status" value="1"/>
</dbReference>
<dbReference type="InterPro" id="IPR036412">
    <property type="entry name" value="HAD-like_sf"/>
</dbReference>
<name>A0A382GD80_9ZZZZ</name>